<accession>A0A2N8ZLD9</accession>
<dbReference type="EMBL" id="LT960612">
    <property type="protein sequence ID" value="SON52707.1"/>
    <property type="molecule type" value="Genomic_DNA"/>
</dbReference>
<keyword evidence="2" id="KW-1185">Reference proteome</keyword>
<dbReference type="RefSeq" id="WP_102524892.1">
    <property type="nucleotide sequence ID" value="NZ_LT960612.1"/>
</dbReference>
<gene>
    <name evidence="1" type="ORF">VTAP4600_B1096</name>
</gene>
<proteinExistence type="predicted"/>
<protein>
    <submittedName>
        <fullName evidence="1">Uncharacterized protein</fullName>
    </submittedName>
</protein>
<evidence type="ECO:0000313" key="1">
    <source>
        <dbReference type="EMBL" id="SON52707.1"/>
    </source>
</evidence>
<evidence type="ECO:0000313" key="2">
    <source>
        <dbReference type="Proteomes" id="UP000235828"/>
    </source>
</evidence>
<dbReference type="OrthoDB" id="5906744at2"/>
<sequence>MNRVEFIPYSFEDFQRVGRNGAIRAGYQPYSHAEDSFLMENYQQIPIAEVSGALGRSRGSIIARVKKLARDGFMSYKPTYLKTRYTAQEDKFIIANQASMSFREVATALGRNLGSVKYRASRLGVSYAKISDSHHRTKYTADDVELMRQLRDYGLSFVEIGDKFGVAASQARRICNFELRLYQDRSDFLLSLQCQLSAIDSNN</sequence>
<dbReference type="AlphaFoldDB" id="A0A2N8ZLD9"/>
<organism evidence="1 2">
    <name type="scientific">Vibrio tapetis subsp. tapetis</name>
    <dbReference type="NCBI Taxonomy" id="1671868"/>
    <lineage>
        <taxon>Bacteria</taxon>
        <taxon>Pseudomonadati</taxon>
        <taxon>Pseudomonadota</taxon>
        <taxon>Gammaproteobacteria</taxon>
        <taxon>Vibrionales</taxon>
        <taxon>Vibrionaceae</taxon>
        <taxon>Vibrio</taxon>
    </lineage>
</organism>
<dbReference type="KEGG" id="vta:B1096"/>
<reference evidence="1 2" key="1">
    <citation type="submission" date="2017-10" db="EMBL/GenBank/DDBJ databases">
        <authorList>
            <person name="Banno H."/>
            <person name="Chua N.-H."/>
        </authorList>
    </citation>
    <scope>NUCLEOTIDE SEQUENCE [LARGE SCALE GENOMIC DNA]</scope>
    <source>
        <strain evidence="1">Vibrio tapetis CECT4600</strain>
    </source>
</reference>
<name>A0A2N8ZLD9_9VIBR</name>
<dbReference type="Proteomes" id="UP000235828">
    <property type="component" value="Chromosome B"/>
</dbReference>